<evidence type="ECO:0000259" key="10">
    <source>
        <dbReference type="Pfam" id="PF13967"/>
    </source>
</evidence>
<feature type="transmembrane region" description="Helical" evidence="7">
    <location>
        <begin position="138"/>
        <end position="157"/>
    </location>
</feature>
<feature type="domain" description="10TM putative phosphate transporter extracellular tail" evidence="9">
    <location>
        <begin position="780"/>
        <end position="870"/>
    </location>
</feature>
<dbReference type="PROSITE" id="PS51257">
    <property type="entry name" value="PROKAR_LIPOPROTEIN"/>
    <property type="match status" value="1"/>
</dbReference>
<feature type="transmembrane region" description="Helical" evidence="7">
    <location>
        <begin position="590"/>
        <end position="613"/>
    </location>
</feature>
<evidence type="ECO:0000256" key="6">
    <source>
        <dbReference type="ARBA" id="ARBA00023136"/>
    </source>
</evidence>
<evidence type="ECO:0000256" key="4">
    <source>
        <dbReference type="ARBA" id="ARBA00022692"/>
    </source>
</evidence>
<dbReference type="Pfam" id="PF14703">
    <property type="entry name" value="PHM7_cyt"/>
    <property type="match status" value="1"/>
</dbReference>
<dbReference type="Proteomes" id="UP000000707">
    <property type="component" value="Unassembled WGS sequence"/>
</dbReference>
<dbReference type="InterPro" id="IPR027815">
    <property type="entry name" value="CSC1/OSCA1-like_cyt"/>
</dbReference>
<feature type="domain" description="CSC1/OSCA1-like N-terminal transmembrane" evidence="10">
    <location>
        <begin position="11"/>
        <end position="159"/>
    </location>
</feature>
<dbReference type="EMBL" id="GL996528">
    <property type="protein sequence ID" value="EGV60586.1"/>
    <property type="molecule type" value="Genomic_DNA"/>
</dbReference>
<dbReference type="InterPro" id="IPR032880">
    <property type="entry name" value="CSC1/OSCA1-like_N"/>
</dbReference>
<feature type="transmembrane region" description="Helical" evidence="7">
    <location>
        <begin position="466"/>
        <end position="492"/>
    </location>
</feature>
<keyword evidence="5 7" id="KW-1133">Transmembrane helix</keyword>
<evidence type="ECO:0000256" key="7">
    <source>
        <dbReference type="SAM" id="Phobius"/>
    </source>
</evidence>
<keyword evidence="4 7" id="KW-0812">Transmembrane</keyword>
<dbReference type="GeneID" id="18250035"/>
<evidence type="ECO:0000259" key="11">
    <source>
        <dbReference type="Pfam" id="PF14703"/>
    </source>
</evidence>
<dbReference type="InterPro" id="IPR022257">
    <property type="entry name" value="PHM7_ext"/>
</dbReference>
<feature type="transmembrane region" description="Helical" evidence="7">
    <location>
        <begin position="625"/>
        <end position="647"/>
    </location>
</feature>
<feature type="transmembrane region" description="Helical" evidence="7">
    <location>
        <begin position="512"/>
        <end position="541"/>
    </location>
</feature>
<comment type="subcellular location">
    <subcellularLocation>
        <location evidence="1">Membrane</location>
        <topology evidence="1">Multi-pass membrane protein</topology>
    </subcellularLocation>
</comment>
<dbReference type="InterPro" id="IPR045122">
    <property type="entry name" value="Csc1-like"/>
</dbReference>
<feature type="transmembrane region" description="Helical" evidence="7">
    <location>
        <begin position="419"/>
        <end position="445"/>
    </location>
</feature>
<feature type="domain" description="CSC1/OSCA1-like 7TM region" evidence="8">
    <location>
        <begin position="371"/>
        <end position="644"/>
    </location>
</feature>
<feature type="transmembrane region" description="Helical" evidence="7">
    <location>
        <begin position="562"/>
        <end position="584"/>
    </location>
</feature>
<accession>G3BET1</accession>
<dbReference type="Pfam" id="PF12621">
    <property type="entry name" value="PHM7_ext"/>
    <property type="match status" value="1"/>
</dbReference>
<evidence type="ECO:0000259" key="9">
    <source>
        <dbReference type="Pfam" id="PF12621"/>
    </source>
</evidence>
<evidence type="ECO:0000256" key="3">
    <source>
        <dbReference type="ARBA" id="ARBA00022448"/>
    </source>
</evidence>
<organism evidence="13">
    <name type="scientific">Candida tenuis (strain ATCC 10573 / BCRC 21748 / CBS 615 / JCM 9827 / NBRC 10315 / NRRL Y-1498 / VKM Y-70)</name>
    <name type="common">Yeast</name>
    <name type="synonym">Yamadazyma tenuis</name>
    <dbReference type="NCBI Taxonomy" id="590646"/>
    <lineage>
        <taxon>Eukaryota</taxon>
        <taxon>Fungi</taxon>
        <taxon>Dikarya</taxon>
        <taxon>Ascomycota</taxon>
        <taxon>Saccharomycotina</taxon>
        <taxon>Pichiomycetes</taxon>
        <taxon>Debaryomycetaceae</taxon>
        <taxon>Yamadazyma</taxon>
    </lineage>
</organism>
<comment type="similarity">
    <text evidence="2">Belongs to the CSC1 (TC 1.A.17) family.</text>
</comment>
<dbReference type="AlphaFoldDB" id="G3BET1"/>
<dbReference type="OrthoDB" id="1076608at2759"/>
<dbReference type="PANTHER" id="PTHR13018:SF26">
    <property type="entry name" value="DOMAIN PROTEIN, PUTATIVE (AFU_ORTHOLOGUE AFUA_5G10920)-RELATED"/>
    <property type="match status" value="1"/>
</dbReference>
<dbReference type="RefSeq" id="XP_006689800.1">
    <property type="nucleotide sequence ID" value="XM_006689737.1"/>
</dbReference>
<gene>
    <name evidence="12" type="ORF">CANTEDRAFT_137066</name>
</gene>
<evidence type="ECO:0000259" key="8">
    <source>
        <dbReference type="Pfam" id="PF02714"/>
    </source>
</evidence>
<evidence type="ECO:0000313" key="12">
    <source>
        <dbReference type="EMBL" id="EGV60586.1"/>
    </source>
</evidence>
<keyword evidence="6 7" id="KW-0472">Membrane</keyword>
<evidence type="ECO:0000256" key="2">
    <source>
        <dbReference type="ARBA" id="ARBA00007779"/>
    </source>
</evidence>
<feature type="transmembrane region" description="Helical" evidence="7">
    <location>
        <begin position="12"/>
        <end position="33"/>
    </location>
</feature>
<keyword evidence="13" id="KW-1185">Reference proteome</keyword>
<dbReference type="GO" id="GO:0005886">
    <property type="term" value="C:plasma membrane"/>
    <property type="evidence" value="ECO:0007669"/>
    <property type="project" value="TreeGrafter"/>
</dbReference>
<sequence>MTDSRSTSTSAVVSSLLANLALFGCFLGGFLLLRVKFKRIYSPRSSFKIGPEESQPPELSIDPISWIFKLLFRTQSQVIQYAGLDGYFFLRYIFMMMAIFFGGVFTYVILLPINATNGNGNEGFDQLSISNVKDHNRYYAHVLVGWVFYGAVMAVIFRELFFYNSIRCAALASPKYAKKLSSRTILFQSVPDALLDEKQFFKMFNGVKRVWVVRNLRKLDGKIRRRTNLVHKLEAAENSLLAKAYKRKLKSEKKKVLVEDPGNINSYVPEKKRPRHRANGLFKSKVDTIDYCLEEIPKVDAEVKKLQKAHKTSKPKNSIFVEFENQYTAQLAFQSTIHHNPLRMKACATGMEPGDVIWANLRLFWWEANVRTLIAIAAVTAVIILWAVPVAFVGVISNITYLTNKLPWLRWILKLKKKLLGIITGLLPTILLKVLFAVLPVFIRANGRVAGCATVQQIELFAHDTYFGFLIVNSFIVVTLASSASSVVTQIIDNPTSAMQLLASNLPKASNFFISYIVLQGFTISGTTLFQVVSLFVFYFLTTLLDKTVRKKHTRYTTLDGMTYGTTFPVYINLVCITLAYAIISPMILIFAFLAFLLVFLAYSYNLTYIMLPGPDVRGMHYPKALFQTIIGIYLGQVCLLGIFVVGKGWGPIVLQAIGIGFTAFCHYTLNQSFGHLLSVVPIDVMKPLDGVSETPSYNGQTDYKTKVLDVRRYRHHQSQPDKHLEAAIANENKVNSQVKQDLIKEDAEINQNETVYSVTPVLADRDMKKLESTNWFVRFIRPDVFANYRHARRLLPANYNVEPDEVDDRHAYSSPNVAQTLPTIWIPEDPMGLSKIEIEKAKAKSAISMSDQNAGFDTKGNFVYTGPPPA</sequence>
<feature type="transmembrane region" description="Helical" evidence="7">
    <location>
        <begin position="89"/>
        <end position="110"/>
    </location>
</feature>
<evidence type="ECO:0000256" key="5">
    <source>
        <dbReference type="ARBA" id="ARBA00022989"/>
    </source>
</evidence>
<evidence type="ECO:0000256" key="1">
    <source>
        <dbReference type="ARBA" id="ARBA00004141"/>
    </source>
</evidence>
<protein>
    <recommendedName>
        <fullName evidence="14">DUF221-domain-containing protein</fullName>
    </recommendedName>
</protein>
<feature type="domain" description="CSC1/OSCA1-like cytosolic" evidence="11">
    <location>
        <begin position="182"/>
        <end position="360"/>
    </location>
</feature>
<dbReference type="eggNOG" id="KOG1134">
    <property type="taxonomic scope" value="Eukaryota"/>
</dbReference>
<feature type="transmembrane region" description="Helical" evidence="7">
    <location>
        <begin position="372"/>
        <end position="399"/>
    </location>
</feature>
<name>G3BET1_CANTC</name>
<dbReference type="HOGENOM" id="CLU_002458_2_1_1"/>
<dbReference type="InterPro" id="IPR003864">
    <property type="entry name" value="CSC1/OSCA1-like_7TM"/>
</dbReference>
<evidence type="ECO:0008006" key="14">
    <source>
        <dbReference type="Google" id="ProtNLM"/>
    </source>
</evidence>
<dbReference type="Pfam" id="PF02714">
    <property type="entry name" value="RSN1_7TM"/>
    <property type="match status" value="1"/>
</dbReference>
<reference evidence="12 13" key="1">
    <citation type="journal article" date="2011" name="Proc. Natl. Acad. Sci. U.S.A.">
        <title>Comparative genomics of xylose-fermenting fungi for enhanced biofuel production.</title>
        <authorList>
            <person name="Wohlbach D.J."/>
            <person name="Kuo A."/>
            <person name="Sato T.K."/>
            <person name="Potts K.M."/>
            <person name="Salamov A.A."/>
            <person name="LaButti K.M."/>
            <person name="Sun H."/>
            <person name="Clum A."/>
            <person name="Pangilinan J.L."/>
            <person name="Lindquist E.A."/>
            <person name="Lucas S."/>
            <person name="Lapidus A."/>
            <person name="Jin M."/>
            <person name="Gunawan C."/>
            <person name="Balan V."/>
            <person name="Dale B.E."/>
            <person name="Jeffries T.W."/>
            <person name="Zinkel R."/>
            <person name="Barry K.W."/>
            <person name="Grigoriev I.V."/>
            <person name="Gasch A.P."/>
        </authorList>
    </citation>
    <scope>NUCLEOTIDE SEQUENCE [LARGE SCALE GENOMIC DNA]</scope>
    <source>
        <strain evidence="13">ATCC 10573 / BCRC 21748 / CBS 615 / JCM 9827 / NBRC 10315 / NRRL Y-1498 / VKM Y-70</strain>
    </source>
</reference>
<dbReference type="PANTHER" id="PTHR13018">
    <property type="entry name" value="PROBABLE MEMBRANE PROTEIN DUF221-RELATED"/>
    <property type="match status" value="1"/>
</dbReference>
<dbReference type="GO" id="GO:0005227">
    <property type="term" value="F:calcium-activated cation channel activity"/>
    <property type="evidence" value="ECO:0007669"/>
    <property type="project" value="InterPro"/>
</dbReference>
<dbReference type="Pfam" id="PF13967">
    <property type="entry name" value="RSN1_TM"/>
    <property type="match status" value="1"/>
</dbReference>
<evidence type="ECO:0000313" key="13">
    <source>
        <dbReference type="Proteomes" id="UP000000707"/>
    </source>
</evidence>
<dbReference type="KEGG" id="cten:18250035"/>
<keyword evidence="3" id="KW-0813">Transport</keyword>
<proteinExistence type="inferred from homology"/>